<name>A0A8S5Q2S2_9CAUD</name>
<dbReference type="EMBL" id="BK015564">
    <property type="protein sequence ID" value="DAE13304.1"/>
    <property type="molecule type" value="Genomic_DNA"/>
</dbReference>
<protein>
    <submittedName>
        <fullName evidence="1">Uncharacterized protein</fullName>
    </submittedName>
</protein>
<evidence type="ECO:0000313" key="1">
    <source>
        <dbReference type="EMBL" id="DAE13304.1"/>
    </source>
</evidence>
<sequence>MGQGVATFCSILFKNNYQAVFFFNTITGGVKNGSKEN</sequence>
<accession>A0A8S5Q2S2</accession>
<proteinExistence type="predicted"/>
<organism evidence="1">
    <name type="scientific">Siphoviridae sp. ctLqe90</name>
    <dbReference type="NCBI Taxonomy" id="2825456"/>
    <lineage>
        <taxon>Viruses</taxon>
        <taxon>Duplodnaviria</taxon>
        <taxon>Heunggongvirae</taxon>
        <taxon>Uroviricota</taxon>
        <taxon>Caudoviricetes</taxon>
    </lineage>
</organism>
<reference evidence="1" key="1">
    <citation type="journal article" date="2021" name="Proc. Natl. Acad. Sci. U.S.A.">
        <title>A Catalog of Tens of Thousands of Viruses from Human Metagenomes Reveals Hidden Associations with Chronic Diseases.</title>
        <authorList>
            <person name="Tisza M.J."/>
            <person name="Buck C.B."/>
        </authorList>
    </citation>
    <scope>NUCLEOTIDE SEQUENCE</scope>
    <source>
        <strain evidence="1">CtLqe90</strain>
    </source>
</reference>